<dbReference type="GO" id="GO:0045892">
    <property type="term" value="P:negative regulation of DNA-templated transcription"/>
    <property type="evidence" value="ECO:0007669"/>
    <property type="project" value="TreeGrafter"/>
</dbReference>
<organism evidence="6 7">
    <name type="scientific">Ensifer adhaerens</name>
    <name type="common">Sinorhizobium morelense</name>
    <dbReference type="NCBI Taxonomy" id="106592"/>
    <lineage>
        <taxon>Bacteria</taxon>
        <taxon>Pseudomonadati</taxon>
        <taxon>Pseudomonadota</taxon>
        <taxon>Alphaproteobacteria</taxon>
        <taxon>Hyphomicrobiales</taxon>
        <taxon>Rhizobiaceae</taxon>
        <taxon>Sinorhizobium/Ensifer group</taxon>
        <taxon>Ensifer</taxon>
    </lineage>
</organism>
<dbReference type="Pfam" id="PF09339">
    <property type="entry name" value="HTH_IclR"/>
    <property type="match status" value="1"/>
</dbReference>
<evidence type="ECO:0000259" key="5">
    <source>
        <dbReference type="PROSITE" id="PS51078"/>
    </source>
</evidence>
<dbReference type="InterPro" id="IPR050707">
    <property type="entry name" value="HTH_MetabolicPath_Reg"/>
</dbReference>
<dbReference type="PROSITE" id="PS51077">
    <property type="entry name" value="HTH_ICLR"/>
    <property type="match status" value="1"/>
</dbReference>
<dbReference type="PATRIC" id="fig|106592.7.peg.1505"/>
<evidence type="ECO:0000313" key="6">
    <source>
        <dbReference type="EMBL" id="KOF17201.1"/>
    </source>
</evidence>
<dbReference type="SMART" id="SM00346">
    <property type="entry name" value="HTH_ICLR"/>
    <property type="match status" value="1"/>
</dbReference>
<evidence type="ECO:0000256" key="1">
    <source>
        <dbReference type="ARBA" id="ARBA00023015"/>
    </source>
</evidence>
<dbReference type="AlphaFoldDB" id="A0A0L8BR79"/>
<feature type="domain" description="IclR-ED" evidence="5">
    <location>
        <begin position="68"/>
        <end position="251"/>
    </location>
</feature>
<dbReference type="GO" id="GO:0046278">
    <property type="term" value="P:3,4-dihydroxybenzoate metabolic process"/>
    <property type="evidence" value="ECO:0007669"/>
    <property type="project" value="InterPro"/>
</dbReference>
<dbReference type="GO" id="GO:0003700">
    <property type="term" value="F:DNA-binding transcription factor activity"/>
    <property type="evidence" value="ECO:0007669"/>
    <property type="project" value="TreeGrafter"/>
</dbReference>
<dbReference type="PANTHER" id="PTHR30136">
    <property type="entry name" value="HELIX-TURN-HELIX TRANSCRIPTIONAL REGULATOR, ICLR FAMILY"/>
    <property type="match status" value="1"/>
</dbReference>
<dbReference type="NCBIfam" id="TIGR02431">
    <property type="entry name" value="pcaR_pcaU"/>
    <property type="match status" value="1"/>
</dbReference>
<dbReference type="InterPro" id="IPR012794">
    <property type="entry name" value="PcaR_PcaU"/>
</dbReference>
<dbReference type="OrthoDB" id="9807558at2"/>
<protein>
    <submittedName>
        <fullName evidence="6">IclR family transcriptional regulator</fullName>
    </submittedName>
</protein>
<dbReference type="GO" id="GO:0045893">
    <property type="term" value="P:positive regulation of DNA-templated transcription"/>
    <property type="evidence" value="ECO:0007669"/>
    <property type="project" value="InterPro"/>
</dbReference>
<keyword evidence="3" id="KW-0804">Transcription</keyword>
<dbReference type="Gene3D" id="3.30.450.40">
    <property type="match status" value="1"/>
</dbReference>
<name>A0A0L8BR79_ENSAD</name>
<dbReference type="PROSITE" id="PS51078">
    <property type="entry name" value="ICLR_ED"/>
    <property type="match status" value="1"/>
</dbReference>
<dbReference type="EMBL" id="LGAP01000012">
    <property type="protein sequence ID" value="KOF17201.1"/>
    <property type="molecule type" value="Genomic_DNA"/>
</dbReference>
<reference evidence="7" key="1">
    <citation type="submission" date="2015-07" db="EMBL/GenBank/DDBJ databases">
        <title>Whole genome sequence of an Ensifer adhaerens strain isolated from a cave pool in the Wind Cave National Park.</title>
        <authorList>
            <person name="Eng W.W.H."/>
            <person name="Gan H.M."/>
            <person name="Barton H.A."/>
            <person name="Savka M.A."/>
        </authorList>
    </citation>
    <scope>NUCLEOTIDE SEQUENCE [LARGE SCALE GENOMIC DNA]</scope>
    <source>
        <strain evidence="7">SD006</strain>
    </source>
</reference>
<accession>A0A0L8BR79</accession>
<dbReference type="SUPFAM" id="SSF55781">
    <property type="entry name" value="GAF domain-like"/>
    <property type="match status" value="1"/>
</dbReference>
<dbReference type="InterPro" id="IPR036390">
    <property type="entry name" value="WH_DNA-bd_sf"/>
</dbReference>
<dbReference type="RefSeq" id="WP_053250284.1">
    <property type="nucleotide sequence ID" value="NZ_LGAP01000012.1"/>
</dbReference>
<evidence type="ECO:0000313" key="7">
    <source>
        <dbReference type="Proteomes" id="UP000037425"/>
    </source>
</evidence>
<dbReference type="Proteomes" id="UP000037425">
    <property type="component" value="Unassembled WGS sequence"/>
</dbReference>
<dbReference type="InterPro" id="IPR005471">
    <property type="entry name" value="Tscrpt_reg_IclR_N"/>
</dbReference>
<dbReference type="InterPro" id="IPR029016">
    <property type="entry name" value="GAF-like_dom_sf"/>
</dbReference>
<dbReference type="InterPro" id="IPR036388">
    <property type="entry name" value="WH-like_DNA-bd_sf"/>
</dbReference>
<proteinExistence type="predicted"/>
<dbReference type="Pfam" id="PF01614">
    <property type="entry name" value="IclR_C"/>
    <property type="match status" value="1"/>
</dbReference>
<sequence>MRETDFVSGFARGLTVIEAFGETQQKLTITEAAKITGLDRATVRRSLLTLSELGYADYDGKFFSLTPKILRLGHAYLSATPLPAIVQPYLDQLSERAGQSASASVLDGTEIVYIARASQRRVMSISLMPGSRLPAYCASMGRVWLAALPEPQARDVLARSDLKANTPYTRTDTEELMAEIGRVRHQGYAIIDQELEIGLCSIAVPLQNDRNQIVAALNIGAPAAHVPAAEMVERYLPLLKETQAALRIVLR</sequence>
<keyword evidence="1" id="KW-0805">Transcription regulation</keyword>
<keyword evidence="2" id="KW-0238">DNA-binding</keyword>
<gene>
    <name evidence="6" type="ORF">AC244_18535</name>
</gene>
<feature type="domain" description="HTH iclR-type" evidence="4">
    <location>
        <begin position="7"/>
        <end position="67"/>
    </location>
</feature>
<evidence type="ECO:0000256" key="3">
    <source>
        <dbReference type="ARBA" id="ARBA00023163"/>
    </source>
</evidence>
<dbReference type="PANTHER" id="PTHR30136:SF34">
    <property type="entry name" value="TRANSCRIPTIONAL REGULATOR"/>
    <property type="match status" value="1"/>
</dbReference>
<dbReference type="Gene3D" id="1.10.10.10">
    <property type="entry name" value="Winged helix-like DNA-binding domain superfamily/Winged helix DNA-binding domain"/>
    <property type="match status" value="1"/>
</dbReference>
<dbReference type="GO" id="GO:0003677">
    <property type="term" value="F:DNA binding"/>
    <property type="evidence" value="ECO:0007669"/>
    <property type="project" value="UniProtKB-KW"/>
</dbReference>
<dbReference type="SUPFAM" id="SSF46785">
    <property type="entry name" value="Winged helix' DNA-binding domain"/>
    <property type="match status" value="1"/>
</dbReference>
<comment type="caution">
    <text evidence="6">The sequence shown here is derived from an EMBL/GenBank/DDBJ whole genome shotgun (WGS) entry which is preliminary data.</text>
</comment>
<evidence type="ECO:0000259" key="4">
    <source>
        <dbReference type="PROSITE" id="PS51077"/>
    </source>
</evidence>
<dbReference type="InterPro" id="IPR014757">
    <property type="entry name" value="Tscrpt_reg_IclR_C"/>
</dbReference>
<evidence type="ECO:0000256" key="2">
    <source>
        <dbReference type="ARBA" id="ARBA00023125"/>
    </source>
</evidence>